<dbReference type="PATRIC" id="fig|864564.6.peg.249"/>
<dbReference type="Proteomes" id="UP000004946">
    <property type="component" value="Chromosome"/>
</dbReference>
<organism evidence="1 2">
    <name type="scientific">Parascardovia denticolens DSM 10105 = JCM 12538</name>
    <dbReference type="NCBI Taxonomy" id="864564"/>
    <lineage>
        <taxon>Bacteria</taxon>
        <taxon>Bacillati</taxon>
        <taxon>Actinomycetota</taxon>
        <taxon>Actinomycetes</taxon>
        <taxon>Bifidobacteriales</taxon>
        <taxon>Bifidobacteriaceae</taxon>
        <taxon>Parascardovia</taxon>
    </lineage>
</organism>
<evidence type="ECO:0000313" key="1">
    <source>
        <dbReference type="EMBL" id="EFT82767.1"/>
    </source>
</evidence>
<evidence type="ECO:0000313" key="2">
    <source>
        <dbReference type="Proteomes" id="UP000004946"/>
    </source>
</evidence>
<comment type="caution">
    <text evidence="1">The sequence shown here is derived from an EMBL/GenBank/DDBJ whole genome shotgun (WGS) entry which is preliminary data.</text>
</comment>
<sequence length="75" mass="7575">MAGAPVAGIFGPIPVRIVETSRAVGMFGPLATLSPIPMVAIIGAVRAVRPVHAGLFTAVKIVGMPGLSKIVVSSR</sequence>
<protein>
    <submittedName>
        <fullName evidence="1">Uncharacterized protein</fullName>
    </submittedName>
</protein>
<name>E6K1X9_PARDN</name>
<dbReference type="AlphaFoldDB" id="E6K1X9"/>
<reference evidence="1 2" key="1">
    <citation type="submission" date="2010-12" db="EMBL/GenBank/DDBJ databases">
        <authorList>
            <person name="Muzny D."/>
            <person name="Qin X."/>
            <person name="Buhay C."/>
            <person name="Dugan-Rocha S."/>
            <person name="Ding Y."/>
            <person name="Chen G."/>
            <person name="Hawes A."/>
            <person name="Holder M."/>
            <person name="Jhangiani S."/>
            <person name="Johnson A."/>
            <person name="Khan Z."/>
            <person name="Li Z."/>
            <person name="Liu W."/>
            <person name="Liu X."/>
            <person name="Perez L."/>
            <person name="Shen H."/>
            <person name="Wang Q."/>
            <person name="Watt J."/>
            <person name="Xi L."/>
            <person name="Xin Y."/>
            <person name="Zhou J."/>
            <person name="Deng J."/>
            <person name="Jiang H."/>
            <person name="Liu Y."/>
            <person name="Qu J."/>
            <person name="Song X.-Z."/>
            <person name="Zhang L."/>
            <person name="Villasana D."/>
            <person name="Johnson A."/>
            <person name="Liu J."/>
            <person name="Liyanage D."/>
            <person name="Lorensuhewa L."/>
            <person name="Robinson T."/>
            <person name="Song A."/>
            <person name="Song B.-B."/>
            <person name="Dinh H."/>
            <person name="Thornton R."/>
            <person name="Coyle M."/>
            <person name="Francisco L."/>
            <person name="Jackson L."/>
            <person name="Javaid M."/>
            <person name="Korchina V."/>
            <person name="Kovar C."/>
            <person name="Mata R."/>
            <person name="Mathew T."/>
            <person name="Ngo R."/>
            <person name="Nguyen L."/>
            <person name="Nguyen N."/>
            <person name="Okwuonu G."/>
            <person name="Ongeri F."/>
            <person name="Pham C."/>
            <person name="Simmons D."/>
            <person name="Wilczek-Boney K."/>
            <person name="Hale W."/>
            <person name="Jakkamsetti A."/>
            <person name="Pham P."/>
            <person name="Ruth R."/>
            <person name="San Lucas F."/>
            <person name="Warren J."/>
            <person name="Zhang J."/>
            <person name="Zhao Z."/>
            <person name="Zhou C."/>
            <person name="Zhu D."/>
            <person name="Lee S."/>
            <person name="Bess C."/>
            <person name="Blankenburg K."/>
            <person name="Forbes L."/>
            <person name="Fu Q."/>
            <person name="Gubbala S."/>
            <person name="Hirani K."/>
            <person name="Jayaseelan J.C."/>
            <person name="Lara F."/>
            <person name="Munidasa M."/>
            <person name="Palculict T."/>
            <person name="Patil S."/>
            <person name="Pu L.-L."/>
            <person name="Saada N."/>
            <person name="Tang L."/>
            <person name="Weissenberger G."/>
            <person name="Zhu Y."/>
            <person name="Hemphill L."/>
            <person name="Shang Y."/>
            <person name="Youmans B."/>
            <person name="Ayvaz T."/>
            <person name="Ross M."/>
            <person name="Santibanez J."/>
            <person name="Aqrawi P."/>
            <person name="Gross S."/>
            <person name="Joshi V."/>
            <person name="Fowler G."/>
            <person name="Nazareth L."/>
            <person name="Reid J."/>
            <person name="Worley K."/>
            <person name="Petrosino J."/>
            <person name="Highlander S."/>
            <person name="Gibbs R."/>
        </authorList>
    </citation>
    <scope>NUCLEOTIDE SEQUENCE [LARGE SCALE GENOMIC DNA]</scope>
    <source>
        <strain evidence="1 2">DSM 10105</strain>
    </source>
</reference>
<gene>
    <name evidence="1" type="ORF">HMPREF0620_1452</name>
</gene>
<keyword evidence="2" id="KW-1185">Reference proteome</keyword>
<accession>E6K1X9</accession>
<proteinExistence type="predicted"/>
<dbReference type="EMBL" id="AEON01000002">
    <property type="protein sequence ID" value="EFT82767.1"/>
    <property type="molecule type" value="Genomic_DNA"/>
</dbReference>
<dbReference type="KEGG" id="pdo:PSDT_0224"/>
<dbReference type="HOGENOM" id="CLU_2667747_0_0_11"/>